<dbReference type="SUPFAM" id="SSF54695">
    <property type="entry name" value="POZ domain"/>
    <property type="match status" value="1"/>
</dbReference>
<dbReference type="InterPro" id="IPR011333">
    <property type="entry name" value="SKP1/BTB/POZ_sf"/>
</dbReference>
<dbReference type="Proteomes" id="UP001385951">
    <property type="component" value="Unassembled WGS sequence"/>
</dbReference>
<dbReference type="AlphaFoldDB" id="A0AAW0GGU9"/>
<dbReference type="Gene3D" id="3.30.710.10">
    <property type="entry name" value="Potassium Channel Kv1.1, Chain A"/>
    <property type="match status" value="1"/>
</dbReference>
<comment type="caution">
    <text evidence="2">The sequence shown here is derived from an EMBL/GenBank/DDBJ whole genome shotgun (WGS) entry which is preliminary data.</text>
</comment>
<dbReference type="CDD" id="cd18186">
    <property type="entry name" value="BTB_POZ_ZBTB_KLHL-like"/>
    <property type="match status" value="1"/>
</dbReference>
<name>A0AAW0GGU9_9APHY</name>
<evidence type="ECO:0000313" key="3">
    <source>
        <dbReference type="Proteomes" id="UP001385951"/>
    </source>
</evidence>
<feature type="domain" description="BTB" evidence="1">
    <location>
        <begin position="19"/>
        <end position="84"/>
    </location>
</feature>
<dbReference type="PROSITE" id="PS50097">
    <property type="entry name" value="BTB"/>
    <property type="match status" value="1"/>
</dbReference>
<organism evidence="2 3">
    <name type="scientific">Cerrena zonata</name>
    <dbReference type="NCBI Taxonomy" id="2478898"/>
    <lineage>
        <taxon>Eukaryota</taxon>
        <taxon>Fungi</taxon>
        <taxon>Dikarya</taxon>
        <taxon>Basidiomycota</taxon>
        <taxon>Agaricomycotina</taxon>
        <taxon>Agaricomycetes</taxon>
        <taxon>Polyporales</taxon>
        <taxon>Cerrenaceae</taxon>
        <taxon>Cerrena</taxon>
    </lineage>
</organism>
<proteinExistence type="predicted"/>
<reference evidence="2 3" key="1">
    <citation type="submission" date="2022-09" db="EMBL/GenBank/DDBJ databases">
        <authorList>
            <person name="Palmer J.M."/>
        </authorList>
    </citation>
    <scope>NUCLEOTIDE SEQUENCE [LARGE SCALE GENOMIC DNA]</scope>
    <source>
        <strain evidence="2 3">DSM 7382</strain>
    </source>
</reference>
<dbReference type="InterPro" id="IPR000210">
    <property type="entry name" value="BTB/POZ_dom"/>
</dbReference>
<evidence type="ECO:0000313" key="2">
    <source>
        <dbReference type="EMBL" id="KAK7690484.1"/>
    </source>
</evidence>
<accession>A0AAW0GGU9</accession>
<evidence type="ECO:0000259" key="1">
    <source>
        <dbReference type="PROSITE" id="PS50097"/>
    </source>
</evidence>
<dbReference type="Pfam" id="PF00651">
    <property type="entry name" value="BTB"/>
    <property type="match status" value="1"/>
</dbReference>
<dbReference type="EMBL" id="JASBNA010000006">
    <property type="protein sequence ID" value="KAK7690484.1"/>
    <property type="molecule type" value="Genomic_DNA"/>
</dbReference>
<protein>
    <recommendedName>
        <fullName evidence="1">BTB domain-containing protein</fullName>
    </recommendedName>
</protein>
<keyword evidence="3" id="KW-1185">Reference proteome</keyword>
<gene>
    <name evidence="2" type="ORF">QCA50_005582</name>
</gene>
<sequence length="310" mass="36289">MPVLASKFERHPSIWYPDGNIVLVSESCMFRVHKSILQSHSPEFRKMVEIPPKSIGVDYFDGCPMIHVYDSVSDLTLFLETIYNQSPNPPFHEDNSVSLTYIATCLRMGTKYESSRVMQEALRILRLECPSSYRSLKALQYRETPLIQEIGKPGEKYITILNLARRHKLKLLTPWCIYMCIQLPVETLIRGIVGPDGQREKLSDEDLILCIQGKQELIRACMEVAERFRCDGIVCHEDHCQREMERWENRRVFSELKDDFFRPDPLGFRDVLFPMDHYKFCRACRTNIDSIRQHQQESIFLHLPSTLGIW</sequence>